<dbReference type="EMBL" id="BMAV01018078">
    <property type="protein sequence ID" value="GFY70189.1"/>
    <property type="molecule type" value="Genomic_DNA"/>
</dbReference>
<protein>
    <submittedName>
        <fullName evidence="2">Uncharacterized protein</fullName>
    </submittedName>
</protein>
<sequence length="967" mass="111525">MNQSAPLNFSSEEVYKSGTVKRKIKQRVNLSDNKPNQLLRRELSTKKRNFKKAVDLTEDTRKLKRRFPKSNSNTNRDCKDSTCNQQYSFRKQVGRSNSARINSTHNQKRTEKMKNNTKQRKRSVNQQYDSKTCLNKANLNVSGGSALKQLRGSRVFSSSKHINSTSNTPFTQRHFLRQNSSNPARTNATPNRSHISQEQKKYLTQIVLSNQKFNKQHCSKIRDANSFDTIHSTKHHQQDKINVRKNTLDNGVDSVPKQVSRLGTLKVNKNQSISSKSKRCKSETSKRNTNQGISVDFVPNQNQGVGLSKTSINQISGDSDRQCGSEAKIQILNQDVSFNSMSNIYRSGTNLNQDVGLDSTDNKQHETLKSDKTLHETGYYTEIKEQISGTVTNLHDSQTPENNANSVPCIDSTPIKQPSTNVLNFLPWNFSDQYMPNQQYGSETQNCAESNLERSLNQNHSVDFISNDEIRSPTLDDSGNLSISGDVMHNEHVSDSYASSLILSKKETEYVPIGDLFERRDFSISIINEHNESGTPETQAVFNDSIKSELSKSEGDNDDPYIMNERQQFDGNNFDQLIPFHSEINEQHQFGMLKRNSNNLCYDSMDGSVPSNIDQCSCDLDIMKKNEITPNNSSHYQQHRSRILENNLNQDVYVDSFDKSKTPRSCADQFTRTMTIQNHQSETFKRHLNENQIDSIDHVIDQEPEFKTDLDHWTRHIYIKSTPSPKCYNRKVSQASPDNISVDYMSKKKCCLGSPTRYVNQDEDYTPQKQYQSKTDISDGNEDVMSIFDTPVLEYSPINSDEDEDHYVDNTLRQEYSPISSDEDEEVYFDETPSQEYSPISSEDEIDADDTPYHQPRSDNHTYEYNRRGSRYHTWELQKREETPYHTEEHNRRGSEWFISDQDKSHESRFGFSSSNDNKQHRSRSRISEHDESAPDRRPRSRSGFRDYRYVRRISRSDFSDLHSQQN</sequence>
<dbReference type="Proteomes" id="UP000886998">
    <property type="component" value="Unassembled WGS sequence"/>
</dbReference>
<gene>
    <name evidence="2" type="ORF">TNIN_81921</name>
</gene>
<feature type="compositionally biased region" description="Polar residues" evidence="1">
    <location>
        <begin position="69"/>
        <end position="105"/>
    </location>
</feature>
<feature type="region of interest" description="Disordered" evidence="1">
    <location>
        <begin position="906"/>
        <end position="947"/>
    </location>
</feature>
<feature type="region of interest" description="Disordered" evidence="1">
    <location>
        <begin position="756"/>
        <end position="782"/>
    </location>
</feature>
<dbReference type="AlphaFoldDB" id="A0A8X7CFC6"/>
<proteinExistence type="predicted"/>
<evidence type="ECO:0000313" key="2">
    <source>
        <dbReference type="EMBL" id="GFY70189.1"/>
    </source>
</evidence>
<feature type="region of interest" description="Disordered" evidence="1">
    <location>
        <begin position="816"/>
        <end position="865"/>
    </location>
</feature>
<feature type="compositionally biased region" description="Polar residues" evidence="1">
    <location>
        <begin position="832"/>
        <end position="841"/>
    </location>
</feature>
<evidence type="ECO:0000313" key="3">
    <source>
        <dbReference type="Proteomes" id="UP000886998"/>
    </source>
</evidence>
<feature type="compositionally biased region" description="Basic and acidic residues" evidence="1">
    <location>
        <begin position="856"/>
        <end position="865"/>
    </location>
</feature>
<name>A0A8X7CFC6_9ARAC</name>
<evidence type="ECO:0000256" key="1">
    <source>
        <dbReference type="SAM" id="MobiDB-lite"/>
    </source>
</evidence>
<organism evidence="2 3">
    <name type="scientific">Trichonephila inaurata madagascariensis</name>
    <dbReference type="NCBI Taxonomy" id="2747483"/>
    <lineage>
        <taxon>Eukaryota</taxon>
        <taxon>Metazoa</taxon>
        <taxon>Ecdysozoa</taxon>
        <taxon>Arthropoda</taxon>
        <taxon>Chelicerata</taxon>
        <taxon>Arachnida</taxon>
        <taxon>Araneae</taxon>
        <taxon>Araneomorphae</taxon>
        <taxon>Entelegynae</taxon>
        <taxon>Araneoidea</taxon>
        <taxon>Nephilidae</taxon>
        <taxon>Trichonephila</taxon>
        <taxon>Trichonephila inaurata</taxon>
    </lineage>
</organism>
<keyword evidence="3" id="KW-1185">Reference proteome</keyword>
<feature type="region of interest" description="Disordered" evidence="1">
    <location>
        <begin position="881"/>
        <end position="900"/>
    </location>
</feature>
<reference evidence="2" key="1">
    <citation type="submission" date="2020-08" db="EMBL/GenBank/DDBJ databases">
        <title>Multicomponent nature underlies the extraordinary mechanical properties of spider dragline silk.</title>
        <authorList>
            <person name="Kono N."/>
            <person name="Nakamura H."/>
            <person name="Mori M."/>
            <person name="Yoshida Y."/>
            <person name="Ohtoshi R."/>
            <person name="Malay A.D."/>
            <person name="Moran D.A.P."/>
            <person name="Tomita M."/>
            <person name="Numata K."/>
            <person name="Arakawa K."/>
        </authorList>
    </citation>
    <scope>NUCLEOTIDE SEQUENCE</scope>
</reference>
<feature type="region of interest" description="Disordered" evidence="1">
    <location>
        <begin position="61"/>
        <end position="129"/>
    </location>
</feature>
<feature type="compositionally biased region" description="Basic and acidic residues" evidence="1">
    <location>
        <begin position="926"/>
        <end position="947"/>
    </location>
</feature>
<feature type="region of interest" description="Disordered" evidence="1">
    <location>
        <begin position="269"/>
        <end position="295"/>
    </location>
</feature>
<dbReference type="OrthoDB" id="10499651at2759"/>
<comment type="caution">
    <text evidence="2">The sequence shown here is derived from an EMBL/GenBank/DDBJ whole genome shotgun (WGS) entry which is preliminary data.</text>
</comment>
<accession>A0A8X7CFC6</accession>